<organism evidence="1 2">
    <name type="scientific">Ixodes persulcatus</name>
    <name type="common">Taiga tick</name>
    <dbReference type="NCBI Taxonomy" id="34615"/>
    <lineage>
        <taxon>Eukaryota</taxon>
        <taxon>Metazoa</taxon>
        <taxon>Ecdysozoa</taxon>
        <taxon>Arthropoda</taxon>
        <taxon>Chelicerata</taxon>
        <taxon>Arachnida</taxon>
        <taxon>Acari</taxon>
        <taxon>Parasitiformes</taxon>
        <taxon>Ixodida</taxon>
        <taxon>Ixodoidea</taxon>
        <taxon>Ixodidae</taxon>
        <taxon>Ixodinae</taxon>
        <taxon>Ixodes</taxon>
    </lineage>
</organism>
<keyword evidence="2" id="KW-1185">Reference proteome</keyword>
<evidence type="ECO:0000313" key="2">
    <source>
        <dbReference type="Proteomes" id="UP000805193"/>
    </source>
</evidence>
<dbReference type="Proteomes" id="UP000805193">
    <property type="component" value="Unassembled WGS sequence"/>
</dbReference>
<gene>
    <name evidence="1" type="ORF">HPB47_025777</name>
</gene>
<proteinExistence type="predicted"/>
<protein>
    <submittedName>
        <fullName evidence="1">Uncharacterized protein</fullName>
    </submittedName>
</protein>
<accession>A0AC60Q0N1</accession>
<dbReference type="EMBL" id="JABSTQ010009654">
    <property type="protein sequence ID" value="KAG0427103.1"/>
    <property type="molecule type" value="Genomic_DNA"/>
</dbReference>
<name>A0AC60Q0N1_IXOPE</name>
<evidence type="ECO:0000313" key="1">
    <source>
        <dbReference type="EMBL" id="KAG0427103.1"/>
    </source>
</evidence>
<sequence>MDAPARLTPDVARGHRRGETSDRSAEAIYFACVDSEHPDGPRRPDRRYLGCSLLLAMSRSHARVQELRFCPAKMRCFGAEGPTIVTLPALSPPKERSVRPAHKQAGGLAPSALAPLRPPSLRKERTALTVKTGWTRRPPEFLNRALACFLKIAPLL</sequence>
<comment type="caution">
    <text evidence="1">The sequence shown here is derived from an EMBL/GenBank/DDBJ whole genome shotgun (WGS) entry which is preliminary data.</text>
</comment>
<reference evidence="1 2" key="1">
    <citation type="journal article" date="2020" name="Cell">
        <title>Large-Scale Comparative Analyses of Tick Genomes Elucidate Their Genetic Diversity and Vector Capacities.</title>
        <authorList>
            <consortium name="Tick Genome and Microbiome Consortium (TIGMIC)"/>
            <person name="Jia N."/>
            <person name="Wang J."/>
            <person name="Shi W."/>
            <person name="Du L."/>
            <person name="Sun Y."/>
            <person name="Zhan W."/>
            <person name="Jiang J.F."/>
            <person name="Wang Q."/>
            <person name="Zhang B."/>
            <person name="Ji P."/>
            <person name="Bell-Sakyi L."/>
            <person name="Cui X.M."/>
            <person name="Yuan T.T."/>
            <person name="Jiang B.G."/>
            <person name="Yang W.F."/>
            <person name="Lam T.T."/>
            <person name="Chang Q.C."/>
            <person name="Ding S.J."/>
            <person name="Wang X.J."/>
            <person name="Zhu J.G."/>
            <person name="Ruan X.D."/>
            <person name="Zhao L."/>
            <person name="Wei J.T."/>
            <person name="Ye R.Z."/>
            <person name="Que T.C."/>
            <person name="Du C.H."/>
            <person name="Zhou Y.H."/>
            <person name="Cheng J.X."/>
            <person name="Dai P.F."/>
            <person name="Guo W.B."/>
            <person name="Han X.H."/>
            <person name="Huang E.J."/>
            <person name="Li L.F."/>
            <person name="Wei W."/>
            <person name="Gao Y.C."/>
            <person name="Liu J.Z."/>
            <person name="Shao H.Z."/>
            <person name="Wang X."/>
            <person name="Wang C.C."/>
            <person name="Yang T.C."/>
            <person name="Huo Q.B."/>
            <person name="Li W."/>
            <person name="Chen H.Y."/>
            <person name="Chen S.E."/>
            <person name="Zhou L.G."/>
            <person name="Ni X.B."/>
            <person name="Tian J.H."/>
            <person name="Sheng Y."/>
            <person name="Liu T."/>
            <person name="Pan Y.S."/>
            <person name="Xia L.Y."/>
            <person name="Li J."/>
            <person name="Zhao F."/>
            <person name="Cao W.C."/>
        </authorList>
    </citation>
    <scope>NUCLEOTIDE SEQUENCE [LARGE SCALE GENOMIC DNA]</scope>
    <source>
        <strain evidence="1">Iper-2018</strain>
    </source>
</reference>